<evidence type="ECO:0000256" key="3">
    <source>
        <dbReference type="ARBA" id="ARBA00022729"/>
    </source>
</evidence>
<dbReference type="NCBIfam" id="NF037995">
    <property type="entry name" value="TRAP_S1"/>
    <property type="match status" value="1"/>
</dbReference>
<feature type="signal peptide" evidence="4">
    <location>
        <begin position="1"/>
        <end position="25"/>
    </location>
</feature>
<dbReference type="CDD" id="cd13666">
    <property type="entry name" value="PBP2_TRAP_DctP_like_1"/>
    <property type="match status" value="1"/>
</dbReference>
<evidence type="ECO:0000256" key="2">
    <source>
        <dbReference type="ARBA" id="ARBA00022448"/>
    </source>
</evidence>
<dbReference type="OrthoDB" id="7239472at2"/>
<gene>
    <name evidence="5" type="ORF">CVT23_21485</name>
</gene>
<dbReference type="Gene3D" id="3.40.190.170">
    <property type="entry name" value="Bacterial extracellular solute-binding protein, family 7"/>
    <property type="match status" value="1"/>
</dbReference>
<evidence type="ECO:0000256" key="4">
    <source>
        <dbReference type="SAM" id="SignalP"/>
    </source>
</evidence>
<dbReference type="Pfam" id="PF03480">
    <property type="entry name" value="DctP"/>
    <property type="match status" value="1"/>
</dbReference>
<keyword evidence="6" id="KW-1185">Reference proteome</keyword>
<name>A0A2M9FVM1_9PROT</name>
<evidence type="ECO:0000313" key="5">
    <source>
        <dbReference type="EMBL" id="PJK27494.1"/>
    </source>
</evidence>
<protein>
    <submittedName>
        <fullName evidence="5">ABC transporter substrate-binding protein</fullName>
    </submittedName>
</protein>
<feature type="chain" id="PRO_5014760700" evidence="4">
    <location>
        <begin position="26"/>
        <end position="381"/>
    </location>
</feature>
<comment type="caution">
    <text evidence="5">The sequence shown here is derived from an EMBL/GenBank/DDBJ whole genome shotgun (WGS) entry which is preliminary data.</text>
</comment>
<dbReference type="RefSeq" id="WP_109795207.1">
    <property type="nucleotide sequence ID" value="NZ_PHIG01000063.1"/>
</dbReference>
<dbReference type="PANTHER" id="PTHR33376:SF7">
    <property type="entry name" value="C4-DICARBOXYLATE-BINDING PROTEIN DCTB"/>
    <property type="match status" value="1"/>
</dbReference>
<proteinExistence type="inferred from homology"/>
<dbReference type="EMBL" id="PHIG01000063">
    <property type="protein sequence ID" value="PJK27494.1"/>
    <property type="molecule type" value="Genomic_DNA"/>
</dbReference>
<dbReference type="AlphaFoldDB" id="A0A2M9FVM1"/>
<evidence type="ECO:0000256" key="1">
    <source>
        <dbReference type="ARBA" id="ARBA00009023"/>
    </source>
</evidence>
<dbReference type="Proteomes" id="UP000229498">
    <property type="component" value="Unassembled WGS sequence"/>
</dbReference>
<dbReference type="InterPro" id="IPR018389">
    <property type="entry name" value="DctP_fam"/>
</dbReference>
<organism evidence="5 6">
    <name type="scientific">Minwuia thermotolerans</name>
    <dbReference type="NCBI Taxonomy" id="2056226"/>
    <lineage>
        <taxon>Bacteria</taxon>
        <taxon>Pseudomonadati</taxon>
        <taxon>Pseudomonadota</taxon>
        <taxon>Alphaproteobacteria</taxon>
        <taxon>Minwuiales</taxon>
        <taxon>Minwuiaceae</taxon>
        <taxon>Minwuia</taxon>
    </lineage>
</organism>
<keyword evidence="3 4" id="KW-0732">Signal</keyword>
<accession>A0A2M9FVM1</accession>
<reference evidence="5 6" key="1">
    <citation type="submission" date="2017-11" db="EMBL/GenBank/DDBJ databases">
        <title>Draft genome sequence of Rhizobiales bacterium SY3-13.</title>
        <authorList>
            <person name="Sun C."/>
        </authorList>
    </citation>
    <scope>NUCLEOTIDE SEQUENCE [LARGE SCALE GENOMIC DNA]</scope>
    <source>
        <strain evidence="5 6">SY3-13</strain>
    </source>
</reference>
<dbReference type="InterPro" id="IPR038404">
    <property type="entry name" value="TRAP_DctP_sf"/>
</dbReference>
<evidence type="ECO:0000313" key="6">
    <source>
        <dbReference type="Proteomes" id="UP000229498"/>
    </source>
</evidence>
<dbReference type="PANTHER" id="PTHR33376">
    <property type="match status" value="1"/>
</dbReference>
<keyword evidence="2" id="KW-0813">Transport</keyword>
<comment type="similarity">
    <text evidence="1">Belongs to the bacterial solute-binding protein 7 family.</text>
</comment>
<dbReference type="GO" id="GO:0055085">
    <property type="term" value="P:transmembrane transport"/>
    <property type="evidence" value="ECO:0007669"/>
    <property type="project" value="InterPro"/>
</dbReference>
<sequence>MKHIRNMIMAAAGAAMLGGVATAQAQDLKIAVGFPPGSAAFYALDNLAKNIEANSDMKAKVFALSLLNLKETPPGIRDGIADMGFVLPPYYPAEYAETNLAANLSMLATTGEQIESPGTAMGAAMTEYVFLHCPECLTEHKRMNQVYLGTGTSPTYILHCTTPIRTMADLKNKKYRSGAANFGRWAEAVGGTKVSVPGNDIYEAMAQGVVDCGMFSATELTNLQLFDVTKYITTKIPGGVFAGVATNNINRDTWADLTPEQREVIFKASARSNADVTWKYYADAKRNLNDAPDKGIEIIEPTEEMVKFSNDFVESDLKVIAEQFTNDYGVDNAQAKIEKVAELVDKYKKLTKDMADDPEALAQLYWDEIMSKVDLTTYGLD</sequence>